<dbReference type="GO" id="GO:0036297">
    <property type="term" value="P:interstrand cross-link repair"/>
    <property type="evidence" value="ECO:0007669"/>
    <property type="project" value="InterPro"/>
</dbReference>
<proteinExistence type="predicted"/>
<dbReference type="RefSeq" id="XP_022101666.1">
    <property type="nucleotide sequence ID" value="XM_022245974.1"/>
</dbReference>
<dbReference type="InterPro" id="IPR000686">
    <property type="entry name" value="FANCC"/>
</dbReference>
<sequence length="605" mass="68211">MHMDQRMVKQWEERVTKWQTSDKGRNRHPNDDDIMQLRVFLRELHRRLVEWGRPSVVLQNLPNVGRLLGRLCSIEVLRMQEADYQLVLQCVLALYVSQPSEQLEEKAIKWAQSQVRHSVSYYKERNPCRGIAESVGCSTSRFNHTASLKLLESIVEDLNKVPTTCWDPYTNCLVPYTQLSGTALTDLSELCLPLVTGSCDVSPLVECLLSCHGNSAREALSPAFLEAVTKSQEHAYACQCSLELSHEGYVSLWTRYLPALESEVLHLIQAVVPLLPSSELRAQILMSSRGLPRACAENPSLLTGAEKLMELLLHHTGGSASVLTTMDLFHRCVKESRGTIPPVLHCRNSWPALDSLRNLLQADPQDLPTRLLVLHIKNLSNCLTRHVVTDPVSRFQAWLLLARSRVWHRAVLKMSLLGPAGGVPACLQVLVWYNSPLVPDRHKEYQDRLGELITSLRGLCYQAVLQPHDLQCAFSAYRGQGNLLCNIVKPLLMFFSVYGNVTRHVLPDIVEKATGENQPSCATKFRFFLDCIEFALVPDGPHALSKRVRGSPSRQGKKSAAPALSLFAEVFEEYRRERLVGALRLPEELHLGLMGRYDRVKQLLL</sequence>
<dbReference type="RefSeq" id="XP_022101667.1">
    <property type="nucleotide sequence ID" value="XM_022245975.1"/>
</dbReference>
<evidence type="ECO:0000313" key="1">
    <source>
        <dbReference type="Proteomes" id="UP000694845"/>
    </source>
</evidence>
<evidence type="ECO:0000313" key="2">
    <source>
        <dbReference type="RefSeq" id="XP_022101665.1"/>
    </source>
</evidence>
<evidence type="ECO:0000313" key="3">
    <source>
        <dbReference type="RefSeq" id="XP_022101666.1"/>
    </source>
</evidence>
<dbReference type="Pfam" id="PF02106">
    <property type="entry name" value="Fanconi_C"/>
    <property type="match status" value="1"/>
</dbReference>
<dbReference type="GO" id="GO:0034599">
    <property type="term" value="P:cellular response to oxidative stress"/>
    <property type="evidence" value="ECO:0007669"/>
    <property type="project" value="TreeGrafter"/>
</dbReference>
<dbReference type="KEGG" id="aplc:110985152"/>
<protein>
    <submittedName>
        <fullName evidence="2 3">Fanconi anemia group C protein-like</fullName>
    </submittedName>
</protein>
<dbReference type="RefSeq" id="XP_022101665.1">
    <property type="nucleotide sequence ID" value="XM_022245973.1"/>
</dbReference>
<dbReference type="GO" id="GO:0006289">
    <property type="term" value="P:nucleotide-excision repair"/>
    <property type="evidence" value="ECO:0007669"/>
    <property type="project" value="TreeGrafter"/>
</dbReference>
<dbReference type="OrthoDB" id="10046159at2759"/>
<dbReference type="Proteomes" id="UP000694845">
    <property type="component" value="Unplaced"/>
</dbReference>
<gene>
    <name evidence="2 3 4" type="primary">LOC110985152</name>
</gene>
<name>A0A8B7Z9M8_ACAPL</name>
<keyword evidence="1" id="KW-1185">Reference proteome</keyword>
<dbReference type="GO" id="GO:0043240">
    <property type="term" value="C:Fanconi anaemia nuclear complex"/>
    <property type="evidence" value="ECO:0007669"/>
    <property type="project" value="InterPro"/>
</dbReference>
<dbReference type="AlphaFoldDB" id="A0A8B7Z9M8"/>
<organism evidence="1 4">
    <name type="scientific">Acanthaster planci</name>
    <name type="common">Crown-of-thorns starfish</name>
    <dbReference type="NCBI Taxonomy" id="133434"/>
    <lineage>
        <taxon>Eukaryota</taxon>
        <taxon>Metazoa</taxon>
        <taxon>Echinodermata</taxon>
        <taxon>Eleutherozoa</taxon>
        <taxon>Asterozoa</taxon>
        <taxon>Asteroidea</taxon>
        <taxon>Valvatacea</taxon>
        <taxon>Valvatida</taxon>
        <taxon>Acanthasteridae</taxon>
        <taxon>Acanthaster</taxon>
    </lineage>
</organism>
<reference evidence="2 3" key="1">
    <citation type="submission" date="2025-04" db="UniProtKB">
        <authorList>
            <consortium name="RefSeq"/>
        </authorList>
    </citation>
    <scope>IDENTIFICATION</scope>
</reference>
<dbReference type="OMA" id="RWHHRAS"/>
<accession>A0A8B7Z9M8</accession>
<evidence type="ECO:0000313" key="4">
    <source>
        <dbReference type="RefSeq" id="XP_022101667.1"/>
    </source>
</evidence>
<dbReference type="PANTHER" id="PTHR16798:SF0">
    <property type="entry name" value="FANCONI ANEMIA GROUP C PROTEIN"/>
    <property type="match status" value="1"/>
</dbReference>
<dbReference type="PANTHER" id="PTHR16798">
    <property type="entry name" value="FANCONI ANEMIA GROUP C PROTEIN FANCC"/>
    <property type="match status" value="1"/>
</dbReference>
<dbReference type="CTD" id="2176"/>
<dbReference type="GeneID" id="110985152"/>